<reference evidence="3" key="1">
    <citation type="submission" date="2020-12" db="EMBL/GenBank/DDBJ databases">
        <authorList>
            <consortium name="Molecular Ecology Group"/>
        </authorList>
    </citation>
    <scope>NUCLEOTIDE SEQUENCE</scope>
    <source>
        <strain evidence="3">TBG_1078</strain>
    </source>
</reference>
<keyword evidence="2" id="KW-1133">Transmembrane helix</keyword>
<dbReference type="InterPro" id="IPR018154">
    <property type="entry name" value="TLV/ENV_coat_polyprotein"/>
</dbReference>
<keyword evidence="4" id="KW-1185">Reference proteome</keyword>
<dbReference type="Pfam" id="PF00429">
    <property type="entry name" value="TLV_coat"/>
    <property type="match status" value="1"/>
</dbReference>
<evidence type="ECO:0000256" key="1">
    <source>
        <dbReference type="ARBA" id="ARBA00023157"/>
    </source>
</evidence>
<name>A0A811YTV6_NYCPR</name>
<keyword evidence="1" id="KW-1015">Disulfide bond</keyword>
<evidence type="ECO:0000256" key="2">
    <source>
        <dbReference type="SAM" id="Phobius"/>
    </source>
</evidence>
<feature type="transmembrane region" description="Helical" evidence="2">
    <location>
        <begin position="170"/>
        <end position="192"/>
    </location>
</feature>
<comment type="caution">
    <text evidence="3">The sequence shown here is derived from an EMBL/GenBank/DDBJ whole genome shotgun (WGS) entry which is preliminary data.</text>
</comment>
<protein>
    <submittedName>
        <fullName evidence="3">(raccoon dog) hypothetical protein</fullName>
    </submittedName>
</protein>
<proteinExistence type="predicted"/>
<sequence>MAHLQPCCFYQQSGKYGLTVPDPWDPHWAMGVTNQSTLKNQADTIRVQEHLQTNPTQDQDPFSWVKLIQQGTSLANLSSIGNLSHCFICAALGKTPLSPAPMTTAPHLSLTGVPLFTDPLNHQFPFCYSTPNSSLCNATWSNVTSHYTPISGFFWCNGTLSESLNTSASLLLIFLLLVFGVSLASTLVATGLGTRALIHSIDSSRDLSERLQMAIEASAKSLASLQHQITLVAQAALQNRWPLDLLTAEKGGTCMFLNKECYYYINETGVVETNLHTLAKTHESLQKPYHPVDPTTPQWWQTPLTTWLLPLLSALLIIGILLMVAPCFLQFIQ</sequence>
<dbReference type="PANTHER" id="PTHR10424:SF73">
    <property type="entry name" value="ENDOGENOUS RETROVIRUS GROUP FC1 ENV POLYPROTEIN-RELATED"/>
    <property type="match status" value="1"/>
</dbReference>
<accession>A0A811YTV6</accession>
<evidence type="ECO:0000313" key="3">
    <source>
        <dbReference type="EMBL" id="CAD7681043.1"/>
    </source>
</evidence>
<dbReference type="AlphaFoldDB" id="A0A811YTV6"/>
<dbReference type="Proteomes" id="UP000645828">
    <property type="component" value="Unassembled WGS sequence"/>
</dbReference>
<keyword evidence="2" id="KW-0812">Transmembrane</keyword>
<dbReference type="PANTHER" id="PTHR10424">
    <property type="entry name" value="VIRAL ENVELOPE PROTEIN"/>
    <property type="match status" value="1"/>
</dbReference>
<feature type="transmembrane region" description="Helical" evidence="2">
    <location>
        <begin position="307"/>
        <end position="329"/>
    </location>
</feature>
<dbReference type="SUPFAM" id="SSF58069">
    <property type="entry name" value="Virus ectodomain"/>
    <property type="match status" value="1"/>
</dbReference>
<dbReference type="Gene3D" id="1.10.287.210">
    <property type="match status" value="1"/>
</dbReference>
<evidence type="ECO:0000313" key="4">
    <source>
        <dbReference type="Proteomes" id="UP000645828"/>
    </source>
</evidence>
<gene>
    <name evidence="3" type="ORF">NYPRO_LOCUS13835</name>
</gene>
<organism evidence="3 4">
    <name type="scientific">Nyctereutes procyonoides</name>
    <name type="common">Raccoon dog</name>
    <name type="synonym">Canis procyonoides</name>
    <dbReference type="NCBI Taxonomy" id="34880"/>
    <lineage>
        <taxon>Eukaryota</taxon>
        <taxon>Metazoa</taxon>
        <taxon>Chordata</taxon>
        <taxon>Craniata</taxon>
        <taxon>Vertebrata</taxon>
        <taxon>Euteleostomi</taxon>
        <taxon>Mammalia</taxon>
        <taxon>Eutheria</taxon>
        <taxon>Laurasiatheria</taxon>
        <taxon>Carnivora</taxon>
        <taxon>Caniformia</taxon>
        <taxon>Canidae</taxon>
        <taxon>Nyctereutes</taxon>
    </lineage>
</organism>
<keyword evidence="2" id="KW-0472">Membrane</keyword>
<dbReference type="EMBL" id="CAJHUB010000750">
    <property type="protein sequence ID" value="CAD7681043.1"/>
    <property type="molecule type" value="Genomic_DNA"/>
</dbReference>